<gene>
    <name evidence="1" type="ORF">EZZ81_01650</name>
</gene>
<reference evidence="1" key="1">
    <citation type="submission" date="2019-02" db="EMBL/GenBank/DDBJ databases">
        <authorList>
            <person name="Lutz S."/>
            <person name="Schori C."/>
            <person name="Ahrens C.H."/>
            <person name="Gueguen E."/>
        </authorList>
    </citation>
    <scope>NUCLEOTIDE SEQUENCE</scope>
    <source>
        <strain evidence="1">Psy35</strain>
    </source>
</reference>
<dbReference type="Pfam" id="PF11185">
    <property type="entry name" value="DUF2971"/>
    <property type="match status" value="1"/>
</dbReference>
<protein>
    <submittedName>
        <fullName evidence="1">DUF2971 domain-containing protein</fullName>
    </submittedName>
</protein>
<accession>A0AA46ZVQ2</accession>
<dbReference type="Proteomes" id="UP001163644">
    <property type="component" value="Chromosome"/>
</dbReference>
<dbReference type="AlphaFoldDB" id="A0AA46ZVQ2"/>
<evidence type="ECO:0000313" key="1">
    <source>
        <dbReference type="EMBL" id="UZA67003.1"/>
    </source>
</evidence>
<sequence>MEDIGMNIQEYRDQVKGLLDQLRVTDTDGKFAAHYTSAQTPKFLLACASENKMRQFDGDYMNDPEEGRYLVDVMIAAAQGCNHQHKADFVERLTKLRESRLLYSAYRKATFLSCWTITHIKAGAEDSSDSLNHWRFYGENGTGACIVVPLNNLIEIFPQKLFQVVYGTESRGGGTVSAERPIRKLREALIKRLNSLRATFKLAMEDLEEVIQATHPLLFLFKSSEYASEKEVRSIVHAASYSTAEGVIFDERDPRRAFVEGNPGLICNGSILYYGPKADPKHAIEVMGLAANLGVAVDVYVSSMPYR</sequence>
<organism evidence="1 2">
    <name type="scientific">Pseudomonas viridiflava</name>
    <name type="common">Phytomonas viridiflava</name>
    <dbReference type="NCBI Taxonomy" id="33069"/>
    <lineage>
        <taxon>Bacteria</taxon>
        <taxon>Pseudomonadati</taxon>
        <taxon>Pseudomonadota</taxon>
        <taxon>Gammaproteobacteria</taxon>
        <taxon>Pseudomonadales</taxon>
        <taxon>Pseudomonadaceae</taxon>
        <taxon>Pseudomonas</taxon>
    </lineage>
</organism>
<dbReference type="EMBL" id="CP036495">
    <property type="protein sequence ID" value="UZA67003.1"/>
    <property type="molecule type" value="Genomic_DNA"/>
</dbReference>
<dbReference type="InterPro" id="IPR021352">
    <property type="entry name" value="DUF2971"/>
</dbReference>
<proteinExistence type="predicted"/>
<evidence type="ECO:0000313" key="2">
    <source>
        <dbReference type="Proteomes" id="UP001163644"/>
    </source>
</evidence>
<name>A0AA46ZVQ2_PSEVI</name>